<dbReference type="SUPFAM" id="SSF51430">
    <property type="entry name" value="NAD(P)-linked oxidoreductase"/>
    <property type="match status" value="1"/>
</dbReference>
<comment type="caution">
    <text evidence="2">The sequence shown here is derived from an EMBL/GenBank/DDBJ whole genome shotgun (WGS) entry which is preliminary data.</text>
</comment>
<dbReference type="Proteomes" id="UP001431449">
    <property type="component" value="Unassembled WGS sequence"/>
</dbReference>
<dbReference type="InterPro" id="IPR023210">
    <property type="entry name" value="NADP_OxRdtase_dom"/>
</dbReference>
<keyword evidence="3" id="KW-1185">Reference proteome</keyword>
<dbReference type="InterPro" id="IPR036812">
    <property type="entry name" value="NAD(P)_OxRdtase_dom_sf"/>
</dbReference>
<dbReference type="PANTHER" id="PTHR43638">
    <property type="entry name" value="OXIDOREDUCTASE, ALDO/KETO REDUCTASE FAMILY PROTEIN"/>
    <property type="match status" value="1"/>
</dbReference>
<dbReference type="CDD" id="cd19095">
    <property type="entry name" value="AKR_PA4992-like"/>
    <property type="match status" value="1"/>
</dbReference>
<dbReference type="Gene3D" id="3.20.20.100">
    <property type="entry name" value="NADP-dependent oxidoreductase domain"/>
    <property type="match status" value="1"/>
</dbReference>
<evidence type="ECO:0000313" key="2">
    <source>
        <dbReference type="EMBL" id="MCK7593449.1"/>
    </source>
</evidence>
<sequence length="298" mass="32710">MHRRSFLTAAALAALLPGMGTASEGLLRRRLGRGRPVAALGLGTWRTFDHPSGSPDWEDARKTLQRFVEGGGELVDSSPMYGLSSGAVGEMARQLGVADRLYYASKVWTRGRAAGRAQLLREAERFGRERLDLMMVHNLSDLVTQLAMLREACEEGLVDQIGISHYLTQAHPEVERVMRAERLDVLQINYSIMEPQAEDRLLPLAAERGMGVLANRLFAEGALFSRVRGKPLPGFAAELGITSWAQYFIKWVLGHPAVTVALTGTGNPDHIVDNLGGARGPMPDAALRRRMREAFLAL</sequence>
<evidence type="ECO:0000313" key="3">
    <source>
        <dbReference type="Proteomes" id="UP001431449"/>
    </source>
</evidence>
<reference evidence="2" key="1">
    <citation type="submission" date="2022-04" db="EMBL/GenBank/DDBJ databases">
        <title>Lysobacter sp. CAU 1642 isolated from sea sand.</title>
        <authorList>
            <person name="Kim W."/>
        </authorList>
    </citation>
    <scope>NUCLEOTIDE SEQUENCE</scope>
    <source>
        <strain evidence="2">CAU 1642</strain>
    </source>
</reference>
<dbReference type="EMBL" id="JALNMH010000005">
    <property type="protein sequence ID" value="MCK7593449.1"/>
    <property type="molecule type" value="Genomic_DNA"/>
</dbReference>
<accession>A0ABT0GFZ0</accession>
<protein>
    <submittedName>
        <fullName evidence="2">Aldo/keto reductase</fullName>
    </submittedName>
</protein>
<evidence type="ECO:0000259" key="1">
    <source>
        <dbReference type="Pfam" id="PF00248"/>
    </source>
</evidence>
<dbReference type="RefSeq" id="WP_248207014.1">
    <property type="nucleotide sequence ID" value="NZ_JALNMH010000005.1"/>
</dbReference>
<organism evidence="2 3">
    <name type="scientific">Pseudomarimonas salicorniae</name>
    <dbReference type="NCBI Taxonomy" id="2933270"/>
    <lineage>
        <taxon>Bacteria</taxon>
        <taxon>Pseudomonadati</taxon>
        <taxon>Pseudomonadota</taxon>
        <taxon>Gammaproteobacteria</taxon>
        <taxon>Lysobacterales</taxon>
        <taxon>Lysobacteraceae</taxon>
        <taxon>Pseudomarimonas</taxon>
    </lineage>
</organism>
<feature type="domain" description="NADP-dependent oxidoreductase" evidence="1">
    <location>
        <begin position="40"/>
        <end position="276"/>
    </location>
</feature>
<proteinExistence type="predicted"/>
<gene>
    <name evidence="2" type="ORF">M0G41_07190</name>
</gene>
<dbReference type="PANTHER" id="PTHR43638:SF3">
    <property type="entry name" value="ALDEHYDE REDUCTASE"/>
    <property type="match status" value="1"/>
</dbReference>
<dbReference type="Pfam" id="PF00248">
    <property type="entry name" value="Aldo_ket_red"/>
    <property type="match status" value="1"/>
</dbReference>
<name>A0ABT0GFZ0_9GAMM</name>